<dbReference type="GO" id="GO:0046872">
    <property type="term" value="F:metal ion binding"/>
    <property type="evidence" value="ECO:0007669"/>
    <property type="project" value="UniProtKB-KW"/>
</dbReference>
<dbReference type="GO" id="GO:0035999">
    <property type="term" value="P:tetrahydrofolate interconversion"/>
    <property type="evidence" value="ECO:0007669"/>
    <property type="project" value="TreeGrafter"/>
</dbReference>
<name>A0AAN5AI13_9BACT</name>
<comment type="caution">
    <text evidence="6">The sequence shown here is derived from an EMBL/GenBank/DDBJ whole genome shotgun (WGS) entry which is preliminary data.</text>
</comment>
<comment type="similarity">
    <text evidence="1 5">Belongs to the 5-formyltetrahydrofolate cyclo-ligase family.</text>
</comment>
<dbReference type="PANTHER" id="PTHR23407">
    <property type="entry name" value="ATPASE INHIBITOR/5-FORMYLTETRAHYDROFOLATE CYCLO-LIGASE"/>
    <property type="match status" value="1"/>
</dbReference>
<feature type="binding site" evidence="4">
    <location>
        <begin position="3"/>
        <end position="7"/>
    </location>
    <ligand>
        <name>ATP</name>
        <dbReference type="ChEBI" id="CHEBI:30616"/>
    </ligand>
</feature>
<dbReference type="InterPro" id="IPR037171">
    <property type="entry name" value="NagB/RpiA_transferase-like"/>
</dbReference>
<dbReference type="SUPFAM" id="SSF100950">
    <property type="entry name" value="NagB/RpiA/CoA transferase-like"/>
    <property type="match status" value="1"/>
</dbReference>
<dbReference type="RefSeq" id="WP_338235824.1">
    <property type="nucleotide sequence ID" value="NZ_BQKE01000001.1"/>
</dbReference>
<dbReference type="InterPro" id="IPR024185">
    <property type="entry name" value="FTHF_cligase-like_sf"/>
</dbReference>
<keyword evidence="3 4" id="KW-0067">ATP-binding</keyword>
<evidence type="ECO:0000313" key="6">
    <source>
        <dbReference type="EMBL" id="GJM59920.1"/>
    </source>
</evidence>
<evidence type="ECO:0000256" key="1">
    <source>
        <dbReference type="ARBA" id="ARBA00010638"/>
    </source>
</evidence>
<comment type="cofactor">
    <cofactor evidence="5">
        <name>Mg(2+)</name>
        <dbReference type="ChEBI" id="CHEBI:18420"/>
    </cofactor>
</comment>
<keyword evidence="2 4" id="KW-0547">Nucleotide-binding</keyword>
<sequence>MYKKEIRQKFLAQRKSFSSEDFQKACEAITKSFFAFSDLSKVHYLHSFLPILHHHEIDSWQIIRQLPPHIRVVAPKSDFKDCSMQGYLLEKTDLHTNEWGIPEPSGNGMPIPDREIDLVIVPLLAFDQKGYRVGYGKGFYDRFFKNCRKDIEKVGLSLFPPVDTIEDLNPFDEPLDAVITPDQVYRFKN</sequence>
<evidence type="ECO:0000256" key="5">
    <source>
        <dbReference type="RuleBase" id="RU361279"/>
    </source>
</evidence>
<dbReference type="GO" id="GO:0005524">
    <property type="term" value="F:ATP binding"/>
    <property type="evidence" value="ECO:0007669"/>
    <property type="project" value="UniProtKB-KW"/>
</dbReference>
<dbReference type="EMBL" id="BQKE01000001">
    <property type="protein sequence ID" value="GJM59920.1"/>
    <property type="molecule type" value="Genomic_DNA"/>
</dbReference>
<dbReference type="Proteomes" id="UP001310022">
    <property type="component" value="Unassembled WGS sequence"/>
</dbReference>
<reference evidence="6 7" key="1">
    <citation type="submission" date="2021-12" db="EMBL/GenBank/DDBJ databases">
        <title>Genome sequencing of bacteria with rrn-lacking chromosome and rrn-plasmid.</title>
        <authorList>
            <person name="Anda M."/>
            <person name="Iwasaki W."/>
        </authorList>
    </citation>
    <scope>NUCLEOTIDE SEQUENCE [LARGE SCALE GENOMIC DNA]</scope>
    <source>
        <strain evidence="6 7">NBRC 15940</strain>
    </source>
</reference>
<dbReference type="PANTHER" id="PTHR23407:SF1">
    <property type="entry name" value="5-FORMYLTETRAHYDROFOLATE CYCLO-LIGASE"/>
    <property type="match status" value="1"/>
</dbReference>
<dbReference type="PIRSF" id="PIRSF006806">
    <property type="entry name" value="FTHF_cligase"/>
    <property type="match status" value="1"/>
</dbReference>
<dbReference type="AlphaFoldDB" id="A0AAN5AI13"/>
<dbReference type="GO" id="GO:0009396">
    <property type="term" value="P:folic acid-containing compound biosynthetic process"/>
    <property type="evidence" value="ECO:0007669"/>
    <property type="project" value="TreeGrafter"/>
</dbReference>
<organism evidence="6 7">
    <name type="scientific">Persicobacter diffluens</name>
    <dbReference type="NCBI Taxonomy" id="981"/>
    <lineage>
        <taxon>Bacteria</taxon>
        <taxon>Pseudomonadati</taxon>
        <taxon>Bacteroidota</taxon>
        <taxon>Cytophagia</taxon>
        <taxon>Cytophagales</taxon>
        <taxon>Persicobacteraceae</taxon>
        <taxon>Persicobacter</taxon>
    </lineage>
</organism>
<dbReference type="Gene3D" id="3.40.50.10420">
    <property type="entry name" value="NagB/RpiA/CoA transferase-like"/>
    <property type="match status" value="1"/>
</dbReference>
<protein>
    <recommendedName>
        <fullName evidence="5">5-formyltetrahydrofolate cyclo-ligase</fullName>
        <ecNumber evidence="5">6.3.3.2</ecNumber>
    </recommendedName>
</protein>
<feature type="binding site" evidence="4">
    <location>
        <position position="49"/>
    </location>
    <ligand>
        <name>substrate</name>
    </ligand>
</feature>
<dbReference type="NCBIfam" id="TIGR02727">
    <property type="entry name" value="MTHFS_bact"/>
    <property type="match status" value="1"/>
</dbReference>
<dbReference type="GO" id="GO:0030272">
    <property type="term" value="F:5-formyltetrahydrofolate cyclo-ligase activity"/>
    <property type="evidence" value="ECO:0007669"/>
    <property type="project" value="UniProtKB-EC"/>
</dbReference>
<comment type="catalytic activity">
    <reaction evidence="5">
        <text>(6S)-5-formyl-5,6,7,8-tetrahydrofolate + ATP = (6R)-5,10-methenyltetrahydrofolate + ADP + phosphate</text>
        <dbReference type="Rhea" id="RHEA:10488"/>
        <dbReference type="ChEBI" id="CHEBI:30616"/>
        <dbReference type="ChEBI" id="CHEBI:43474"/>
        <dbReference type="ChEBI" id="CHEBI:57455"/>
        <dbReference type="ChEBI" id="CHEBI:57457"/>
        <dbReference type="ChEBI" id="CHEBI:456216"/>
        <dbReference type="EC" id="6.3.3.2"/>
    </reaction>
</comment>
<feature type="binding site" evidence="4">
    <location>
        <position position="56"/>
    </location>
    <ligand>
        <name>substrate</name>
    </ligand>
</feature>
<dbReference type="InterPro" id="IPR002698">
    <property type="entry name" value="FTHF_cligase"/>
</dbReference>
<accession>A0AAN5AI13</accession>
<feature type="binding site" evidence="4">
    <location>
        <begin position="132"/>
        <end position="140"/>
    </location>
    <ligand>
        <name>ATP</name>
        <dbReference type="ChEBI" id="CHEBI:30616"/>
    </ligand>
</feature>
<evidence type="ECO:0000256" key="3">
    <source>
        <dbReference type="ARBA" id="ARBA00022840"/>
    </source>
</evidence>
<keyword evidence="5" id="KW-0479">Metal-binding</keyword>
<evidence type="ECO:0000256" key="2">
    <source>
        <dbReference type="ARBA" id="ARBA00022741"/>
    </source>
</evidence>
<evidence type="ECO:0000256" key="4">
    <source>
        <dbReference type="PIRSR" id="PIRSR006806-1"/>
    </source>
</evidence>
<keyword evidence="5" id="KW-0460">Magnesium</keyword>
<proteinExistence type="inferred from homology"/>
<keyword evidence="7" id="KW-1185">Reference proteome</keyword>
<dbReference type="Pfam" id="PF01812">
    <property type="entry name" value="5-FTHF_cyc-lig"/>
    <property type="match status" value="1"/>
</dbReference>
<gene>
    <name evidence="6" type="primary">ygfA</name>
    <name evidence="6" type="ORF">PEDI_04720</name>
</gene>
<evidence type="ECO:0000313" key="7">
    <source>
        <dbReference type="Proteomes" id="UP001310022"/>
    </source>
</evidence>
<dbReference type="EC" id="6.3.3.2" evidence="5"/>